<keyword evidence="1" id="KW-1185">Reference proteome</keyword>
<dbReference type="InterPro" id="IPR006612">
    <property type="entry name" value="THAP_Znf"/>
</dbReference>
<evidence type="ECO:0000313" key="2">
    <source>
        <dbReference type="RefSeq" id="XP_036368416.1"/>
    </source>
</evidence>
<dbReference type="SUPFAM" id="SSF54695">
    <property type="entry name" value="POZ domain"/>
    <property type="match status" value="1"/>
</dbReference>
<dbReference type="Pfam" id="PF00651">
    <property type="entry name" value="BTB"/>
    <property type="match status" value="1"/>
</dbReference>
<evidence type="ECO:0000313" key="1">
    <source>
        <dbReference type="Proteomes" id="UP000515154"/>
    </source>
</evidence>
<dbReference type="RefSeq" id="XP_036368416.1">
    <property type="nucleotide sequence ID" value="XM_036512523.1"/>
</dbReference>
<dbReference type="Gene3D" id="3.30.710.10">
    <property type="entry name" value="Potassium Channel Kv1.1, Chain A"/>
    <property type="match status" value="1"/>
</dbReference>
<name>A0A7E6FL22_9MOLL</name>
<proteinExistence type="predicted"/>
<dbReference type="InterPro" id="IPR000210">
    <property type="entry name" value="BTB/POZ_dom"/>
</dbReference>
<dbReference type="SUPFAM" id="SSF57716">
    <property type="entry name" value="Glucocorticoid receptor-like (DNA-binding domain)"/>
    <property type="match status" value="1"/>
</dbReference>
<dbReference type="Pfam" id="PF05485">
    <property type="entry name" value="THAP"/>
    <property type="match status" value="1"/>
</dbReference>
<dbReference type="InterPro" id="IPR011333">
    <property type="entry name" value="SKP1/BTB/POZ_sf"/>
</dbReference>
<dbReference type="PROSITE" id="PS50950">
    <property type="entry name" value="ZF_THAP"/>
    <property type="match status" value="1"/>
</dbReference>
<dbReference type="GO" id="GO:0003677">
    <property type="term" value="F:DNA binding"/>
    <property type="evidence" value="ECO:0007669"/>
    <property type="project" value="UniProtKB-UniRule"/>
</dbReference>
<dbReference type="Proteomes" id="UP000515154">
    <property type="component" value="Linkage group LG2"/>
</dbReference>
<accession>A0A7E6FL22</accession>
<dbReference type="SMART" id="SM00225">
    <property type="entry name" value="BTB"/>
    <property type="match status" value="1"/>
</dbReference>
<dbReference type="AlphaFoldDB" id="A0A7E6FL22"/>
<protein>
    <submittedName>
        <fullName evidence="2">Uncharacterized protein LOC115230799 isoform X2</fullName>
    </submittedName>
</protein>
<dbReference type="PROSITE" id="PS50097">
    <property type="entry name" value="BTB"/>
    <property type="match status" value="1"/>
</dbReference>
<organism evidence="1 2">
    <name type="scientific">Octopus sinensis</name>
    <name type="common">East Asian common octopus</name>
    <dbReference type="NCBI Taxonomy" id="2607531"/>
    <lineage>
        <taxon>Eukaryota</taxon>
        <taxon>Metazoa</taxon>
        <taxon>Spiralia</taxon>
        <taxon>Lophotrochozoa</taxon>
        <taxon>Mollusca</taxon>
        <taxon>Cephalopoda</taxon>
        <taxon>Coleoidea</taxon>
        <taxon>Octopodiformes</taxon>
        <taxon>Octopoda</taxon>
        <taxon>Incirrata</taxon>
        <taxon>Octopodidae</taxon>
        <taxon>Octopus</taxon>
    </lineage>
</organism>
<reference evidence="2" key="1">
    <citation type="submission" date="2025-08" db="UniProtKB">
        <authorList>
            <consortium name="RefSeq"/>
        </authorList>
    </citation>
    <scope>IDENTIFICATION</scope>
</reference>
<sequence length="679" mass="76289">MPHVNCCIPFCSADSKRHARIRFYSLPKEETRRATWVALIRNSNLRIDSKYTSVCSLHFPNGKKTHDKKDPSFFPWSQEWPAIINNYNMMRTQLGLDNMSPEQQRKNRPMTLRIPPICPWANKYINVTSQKSLNELFSPKILQCDIDFEDITKVSSNRDFLNQIEVDCQVIKQEPLSERNLPLFGTKTDISSNLIDKLPSDVIDNSGQLIIPADLQSHINSENLTTHFNLPDITNYFSQTSSLNDCILAQPTVYNQSTMPNNAQIPRIQSRLSHMTVDAQQNMELQNQIQRQNKRSLYGEQNTPTTFMKTVENPTHSYVVHKHQGHMLSNMTNLWKKGKLCDASIGNGTMKIMVHKVVLIALSPQLLTLPNATVTSGCFQLTFSQDIGGDALWAFAKYMYEGVVSLNEEVLEDMEHIAKILGLSDLLDMCKLYRKQVLSSIDNPVTTKALISQPTESPGIIRDAISTEIVNTMDTMPKTDGPSLSTGVSFMGLPNSDITPSISKPVQQLQNLATESMTNQIQFQTKQSVPPVILYSADKDSSVSGYANDSVGLKQEPSSPLKKRCSKKDFLSSFPSRHSDTHIVVHDDLSEPWQPHSYCDNEDPKSPPPPKRLKSSELPEDSLSNLSHSNTEDFSPHTKSAKDSYPIKIELERDSNSDLETSGIPYVVSLIQAKGLDTT</sequence>
<gene>
    <name evidence="2" type="primary">LOC115230799</name>
</gene>
<dbReference type="GO" id="GO:0008270">
    <property type="term" value="F:zinc ion binding"/>
    <property type="evidence" value="ECO:0007669"/>
    <property type="project" value="UniProtKB-KW"/>
</dbReference>